<organism evidence="4">
    <name type="scientific">Salinicola endophyticus</name>
    <dbReference type="NCBI Taxonomy" id="1949083"/>
    <lineage>
        <taxon>Bacteria</taxon>
        <taxon>Pseudomonadati</taxon>
        <taxon>Pseudomonadota</taxon>
        <taxon>Gammaproteobacteria</taxon>
        <taxon>Oceanospirillales</taxon>
        <taxon>Halomonadaceae</taxon>
        <taxon>Salinicola</taxon>
    </lineage>
</organism>
<evidence type="ECO:0000256" key="1">
    <source>
        <dbReference type="ARBA" id="ARBA00022691"/>
    </source>
</evidence>
<dbReference type="Pfam" id="PF18389">
    <property type="entry name" value="TrmO_C"/>
    <property type="match status" value="1"/>
</dbReference>
<dbReference type="InterPro" id="IPR041369">
    <property type="entry name" value="TrmO_C"/>
</dbReference>
<dbReference type="GO" id="GO:0089715">
    <property type="term" value="F:tRNA (L-threonylcarbamoyladenosine(37)-C2) methyltransferase activity"/>
    <property type="evidence" value="ECO:0007669"/>
    <property type="project" value="TreeGrafter"/>
</dbReference>
<comment type="similarity">
    <text evidence="2">Belongs to the tRNA methyltransferase O family.</text>
</comment>
<keyword evidence="1" id="KW-0949">S-adenosyl-L-methionine</keyword>
<dbReference type="InterPro" id="IPR040372">
    <property type="entry name" value="YaeB-like"/>
</dbReference>
<dbReference type="InterPro" id="IPR036414">
    <property type="entry name" value="YaeB_N_sf"/>
</dbReference>
<dbReference type="CDD" id="cd09281">
    <property type="entry name" value="UPF0066"/>
    <property type="match status" value="1"/>
</dbReference>
<dbReference type="RefSeq" id="WP_353980068.1">
    <property type="nucleotide sequence ID" value="NZ_CP159578.1"/>
</dbReference>
<dbReference type="Pfam" id="PF01980">
    <property type="entry name" value="TrmO_N"/>
    <property type="match status" value="1"/>
</dbReference>
<dbReference type="SUPFAM" id="SSF118196">
    <property type="entry name" value="YaeB-like"/>
    <property type="match status" value="1"/>
</dbReference>
<protein>
    <submittedName>
        <fullName evidence="4">tRNA (N6-threonylcarbamoyladenosine(37)-N6)-methyltransferase TrmO</fullName>
    </submittedName>
</protein>
<dbReference type="PANTHER" id="PTHR12818">
    <property type="entry name" value="TRNA (ADENINE(37)-N6)-METHYLTRANSFERASE"/>
    <property type="match status" value="1"/>
</dbReference>
<dbReference type="InterPro" id="IPR023370">
    <property type="entry name" value="TrmO-like_N"/>
</dbReference>
<reference evidence="4" key="1">
    <citation type="submission" date="2024-06" db="EMBL/GenBank/DDBJ databases">
        <title>Complete genome of Salinicola endophyticus HNIBRBA4755.</title>
        <authorList>
            <person name="Shin S.Y."/>
            <person name="Kang H."/>
            <person name="Song J."/>
        </authorList>
    </citation>
    <scope>NUCLEOTIDE SEQUENCE</scope>
    <source>
        <strain evidence="4">HNIBRBA4755</strain>
    </source>
</reference>
<evidence type="ECO:0000256" key="2">
    <source>
        <dbReference type="ARBA" id="ARBA00033753"/>
    </source>
</evidence>
<dbReference type="AlphaFoldDB" id="A0AB74UED1"/>
<dbReference type="InterPro" id="IPR036413">
    <property type="entry name" value="YaeB-like_sf"/>
</dbReference>
<dbReference type="Gene3D" id="3.30.2310.10">
    <property type="entry name" value="YaeB-like"/>
    <property type="match status" value="1"/>
</dbReference>
<dbReference type="EMBL" id="CP159578">
    <property type="protein sequence ID" value="XCJ79115.1"/>
    <property type="molecule type" value="Genomic_DNA"/>
</dbReference>
<accession>A0AB74UED1</accession>
<evidence type="ECO:0000313" key="4">
    <source>
        <dbReference type="EMBL" id="XCJ79115.1"/>
    </source>
</evidence>
<proteinExistence type="inferred from homology"/>
<dbReference type="PROSITE" id="PS51668">
    <property type="entry name" value="TSAA_2"/>
    <property type="match status" value="1"/>
</dbReference>
<dbReference type="NCBIfam" id="TIGR00104">
    <property type="entry name" value="tRNA_TsaA"/>
    <property type="match status" value="1"/>
</dbReference>
<dbReference type="PROSITE" id="PS01318">
    <property type="entry name" value="TSAA_1"/>
    <property type="match status" value="1"/>
</dbReference>
<evidence type="ECO:0000259" key="3">
    <source>
        <dbReference type="PROSITE" id="PS51668"/>
    </source>
</evidence>
<dbReference type="PANTHER" id="PTHR12818:SF0">
    <property type="entry name" value="TRNA (ADENINE(37)-N6)-METHYLTRANSFERASE"/>
    <property type="match status" value="1"/>
</dbReference>
<feature type="domain" description="TsaA-like" evidence="3">
    <location>
        <begin position="41"/>
        <end position="199"/>
    </location>
</feature>
<dbReference type="Gene3D" id="2.40.30.70">
    <property type="entry name" value="YaeB-like"/>
    <property type="match status" value="1"/>
</dbReference>
<dbReference type="InterPro" id="IPR023368">
    <property type="entry name" value="UPF0066_cons_site"/>
</dbReference>
<gene>
    <name evidence="4" type="primary">tsaA</name>
    <name evidence="4" type="ORF">ABV408_16955</name>
</gene>
<sequence length="296" mass="31621">MTLLRPTLPLPRTVALPPASDTPALTTPDIRLDDPSAPLTLTPIGTLASDYPDKFGIPRQPGLAPSARAILYLEAAFDDPLAVEGIDAFSHLWLSFVFDRSPTSWSPRVRPPRLGGNQRVGVFASRSTHRPNRLGLSLVELVKVELSTRPTAAAEPIAGSPLAARRSRVKLHLRGHDLCDATPIVDIRPYLPWAESQPQARAGFAPAAPAPMTVGFSDGARRALAAHADGAGLSALIEEVLAQDPRPAYHARAGSDSGREYGVCLRDVNVRFRAVSDDIGDSLQVIAIEPRPNGAV</sequence>
<name>A0AB74UED1_9GAMM</name>